<dbReference type="EMBL" id="CP009455">
    <property type="protein sequence ID" value="AIR90197.1"/>
    <property type="molecule type" value="Genomic_DNA"/>
</dbReference>
<evidence type="ECO:0000313" key="3">
    <source>
        <dbReference type="EMBL" id="AIR90197.1"/>
    </source>
</evidence>
<feature type="region of interest" description="Disordered" evidence="1">
    <location>
        <begin position="32"/>
        <end position="95"/>
    </location>
</feature>
<organism evidence="3 4">
    <name type="scientific">Pseudomonas cremoricolorata</name>
    <dbReference type="NCBI Taxonomy" id="157783"/>
    <lineage>
        <taxon>Bacteria</taxon>
        <taxon>Pseudomonadati</taxon>
        <taxon>Pseudomonadota</taxon>
        <taxon>Gammaproteobacteria</taxon>
        <taxon>Pseudomonadales</taxon>
        <taxon>Pseudomonadaceae</taxon>
        <taxon>Pseudomonas</taxon>
    </lineage>
</organism>
<dbReference type="OrthoDB" id="6895098at2"/>
<proteinExistence type="predicted"/>
<dbReference type="KEGG" id="psw:LK03_13230"/>
<dbReference type="RefSeq" id="WP_038412812.1">
    <property type="nucleotide sequence ID" value="NZ_CP009455.1"/>
</dbReference>
<evidence type="ECO:0000259" key="2">
    <source>
        <dbReference type="Pfam" id="PF20661"/>
    </source>
</evidence>
<keyword evidence="4" id="KW-1185">Reference proteome</keyword>
<dbReference type="STRING" id="157783.LK03_13230"/>
<accession>A0A089WUH8</accession>
<evidence type="ECO:0000313" key="4">
    <source>
        <dbReference type="Proteomes" id="UP000029493"/>
    </source>
</evidence>
<dbReference type="Pfam" id="PF20661">
    <property type="entry name" value="SutA-RBD"/>
    <property type="match status" value="1"/>
</dbReference>
<dbReference type="InterPro" id="IPR049191">
    <property type="entry name" value="SutA_RBD"/>
</dbReference>
<gene>
    <name evidence="3" type="ORF">LK03_13230</name>
</gene>
<dbReference type="AlphaFoldDB" id="A0A089WUH8"/>
<reference evidence="3 4" key="1">
    <citation type="submission" date="2014-09" db="EMBL/GenBank/DDBJ databases">
        <authorList>
            <person name="Chan K.-G."/>
        </authorList>
    </citation>
    <scope>NUCLEOTIDE SEQUENCE [LARGE SCALE GENOMIC DNA]</scope>
    <source>
        <strain evidence="3 4">ND07</strain>
    </source>
</reference>
<name>A0A089WUH8_9PSED</name>
<dbReference type="Proteomes" id="UP000029493">
    <property type="component" value="Chromosome"/>
</dbReference>
<protein>
    <recommendedName>
        <fullName evidence="2">Transcriptional regulator SutA RNAP-binding domain-containing protein</fullName>
    </recommendedName>
</protein>
<evidence type="ECO:0000256" key="1">
    <source>
        <dbReference type="SAM" id="MobiDB-lite"/>
    </source>
</evidence>
<sequence>MIGEHIPEEHERARAELADQVAQFLAQGGKIQDCGNVGTVHRPPSVRRYPEQAQAAAPTPAPPAPIAAPAATVEAKSVPPTPRPGRSTLRQFEQRQLKRQARMLERAELIDKIRAYSYTSLSRDAVSKLLGISNQQLSKLALQHDINFPKWRRPA</sequence>
<feature type="domain" description="Transcriptional regulator SutA RNAP-binding" evidence="2">
    <location>
        <begin position="9"/>
        <end position="32"/>
    </location>
</feature>